<comment type="function">
    <text evidence="10">IGPS catalyzes the conversion of PRFAR and glutamine to IGP, AICAR and glutamate. The HisH subunit catalyzes the hydrolysis of glutamine to glutamate and ammonia as part of the synthesis of IGP and AICAR. The resulting ammonia molecule is channeled to the active site of HisF.</text>
</comment>
<dbReference type="KEGG" id="ckh:LVJ77_09220"/>
<dbReference type="GO" id="GO:0000107">
    <property type="term" value="F:imidazoleglycerol-phosphate synthase activity"/>
    <property type="evidence" value="ECO:0007669"/>
    <property type="project" value="UniProtKB-UniRule"/>
</dbReference>
<dbReference type="Proteomes" id="UP000831534">
    <property type="component" value="Chromosome"/>
</dbReference>
<evidence type="ECO:0000256" key="2">
    <source>
        <dbReference type="ARBA" id="ARBA00022490"/>
    </source>
</evidence>
<dbReference type="RefSeq" id="WP_027009736.1">
    <property type="nucleotide sequence ID" value="NZ_CP091521.1"/>
</dbReference>
<dbReference type="Gene3D" id="3.40.50.880">
    <property type="match status" value="1"/>
</dbReference>
<dbReference type="GO" id="GO:0005737">
    <property type="term" value="C:cytoplasm"/>
    <property type="evidence" value="ECO:0007669"/>
    <property type="project" value="UniProtKB-SubCell"/>
</dbReference>
<dbReference type="CDD" id="cd01748">
    <property type="entry name" value="GATase1_IGP_Synthase"/>
    <property type="match status" value="1"/>
</dbReference>
<keyword evidence="14" id="KW-1185">Reference proteome</keyword>
<evidence type="ECO:0000256" key="4">
    <source>
        <dbReference type="ARBA" id="ARBA00022801"/>
    </source>
</evidence>
<dbReference type="InterPro" id="IPR017926">
    <property type="entry name" value="GATASE"/>
</dbReference>
<evidence type="ECO:0000259" key="12">
    <source>
        <dbReference type="Pfam" id="PF00117"/>
    </source>
</evidence>
<keyword evidence="5 10" id="KW-0315">Glutamine amidotransferase</keyword>
<evidence type="ECO:0000256" key="9">
    <source>
        <dbReference type="ARBA" id="ARBA00049534"/>
    </source>
</evidence>
<evidence type="ECO:0000256" key="5">
    <source>
        <dbReference type="ARBA" id="ARBA00022962"/>
    </source>
</evidence>
<comment type="pathway">
    <text evidence="1 10">Amino-acid biosynthesis; L-histidine biosynthesis; L-histidine from 5-phospho-alpha-D-ribose 1-diphosphate: step 5/9.</text>
</comment>
<gene>
    <name evidence="10 13" type="primary">hisH</name>
    <name evidence="13" type="ORF">LVJ77_09220</name>
</gene>
<dbReference type="PROSITE" id="PS51273">
    <property type="entry name" value="GATASE_TYPE_1"/>
    <property type="match status" value="1"/>
</dbReference>
<dbReference type="InterPro" id="IPR010139">
    <property type="entry name" value="Imidazole-glycPsynth_HisH"/>
</dbReference>
<proteinExistence type="inferred from homology"/>
<evidence type="ECO:0000256" key="8">
    <source>
        <dbReference type="ARBA" id="ARBA00047838"/>
    </source>
</evidence>
<dbReference type="EC" id="4.3.2.10" evidence="10"/>
<dbReference type="NCBIfam" id="TIGR01855">
    <property type="entry name" value="IMP_synth_hisH"/>
    <property type="match status" value="1"/>
</dbReference>
<feature type="active site" evidence="10 11">
    <location>
        <position position="196"/>
    </location>
</feature>
<dbReference type="EC" id="3.5.1.2" evidence="10"/>
<keyword evidence="7 10" id="KW-0456">Lyase</keyword>
<comment type="catalytic activity">
    <reaction evidence="9 10">
        <text>L-glutamine + H2O = L-glutamate + NH4(+)</text>
        <dbReference type="Rhea" id="RHEA:15889"/>
        <dbReference type="ChEBI" id="CHEBI:15377"/>
        <dbReference type="ChEBI" id="CHEBI:28938"/>
        <dbReference type="ChEBI" id="CHEBI:29985"/>
        <dbReference type="ChEBI" id="CHEBI:58359"/>
        <dbReference type="EC" id="3.5.1.2"/>
    </reaction>
</comment>
<protein>
    <recommendedName>
        <fullName evidence="10">Imidazole glycerol phosphate synthase subunit HisH</fullName>
        <ecNumber evidence="10">4.3.2.10</ecNumber>
    </recommendedName>
    <alternativeName>
        <fullName evidence="10">IGP synthase glutaminase subunit</fullName>
        <ecNumber evidence="10">3.5.1.2</ecNumber>
    </alternativeName>
    <alternativeName>
        <fullName evidence="10">IGP synthase subunit HisH</fullName>
    </alternativeName>
    <alternativeName>
        <fullName evidence="10">ImGP synthase subunit HisH</fullName>
        <shortName evidence="10">IGPS subunit HisH</shortName>
    </alternativeName>
</protein>
<dbReference type="PANTHER" id="PTHR42701">
    <property type="entry name" value="IMIDAZOLE GLYCEROL PHOSPHATE SYNTHASE SUBUNIT HISH"/>
    <property type="match status" value="1"/>
</dbReference>
<dbReference type="GO" id="GO:0016829">
    <property type="term" value="F:lyase activity"/>
    <property type="evidence" value="ECO:0007669"/>
    <property type="project" value="UniProtKB-KW"/>
</dbReference>
<dbReference type="HAMAP" id="MF_00278">
    <property type="entry name" value="HisH"/>
    <property type="match status" value="1"/>
</dbReference>
<evidence type="ECO:0000256" key="6">
    <source>
        <dbReference type="ARBA" id="ARBA00023102"/>
    </source>
</evidence>
<evidence type="ECO:0000256" key="10">
    <source>
        <dbReference type="HAMAP-Rule" id="MF_00278"/>
    </source>
</evidence>
<comment type="catalytic activity">
    <reaction evidence="8 10">
        <text>5-[(5-phospho-1-deoxy-D-ribulos-1-ylimino)methylamino]-1-(5-phospho-beta-D-ribosyl)imidazole-4-carboxamide + L-glutamine = D-erythro-1-(imidazol-4-yl)glycerol 3-phosphate + 5-amino-1-(5-phospho-beta-D-ribosyl)imidazole-4-carboxamide + L-glutamate + H(+)</text>
        <dbReference type="Rhea" id="RHEA:24793"/>
        <dbReference type="ChEBI" id="CHEBI:15378"/>
        <dbReference type="ChEBI" id="CHEBI:29985"/>
        <dbReference type="ChEBI" id="CHEBI:58278"/>
        <dbReference type="ChEBI" id="CHEBI:58359"/>
        <dbReference type="ChEBI" id="CHEBI:58475"/>
        <dbReference type="ChEBI" id="CHEBI:58525"/>
        <dbReference type="EC" id="4.3.2.10"/>
    </reaction>
</comment>
<feature type="active site" description="Nucleophile" evidence="10 11">
    <location>
        <position position="85"/>
    </location>
</feature>
<dbReference type="GO" id="GO:0000105">
    <property type="term" value="P:L-histidine biosynthetic process"/>
    <property type="evidence" value="ECO:0007669"/>
    <property type="project" value="UniProtKB-UniRule"/>
</dbReference>
<accession>A0A8T9MWA1</accession>
<evidence type="ECO:0000256" key="3">
    <source>
        <dbReference type="ARBA" id="ARBA00022605"/>
    </source>
</evidence>
<feature type="domain" description="Glutamine amidotransferase" evidence="12">
    <location>
        <begin position="5"/>
        <end position="210"/>
    </location>
</feature>
<keyword evidence="6 10" id="KW-0368">Histidine biosynthesis</keyword>
<evidence type="ECO:0000313" key="14">
    <source>
        <dbReference type="Proteomes" id="UP000831534"/>
    </source>
</evidence>
<reference evidence="13" key="2">
    <citation type="submission" date="2024-09" db="EMBL/GenBank/DDBJ databases">
        <authorList>
            <person name="Veyrier F.J."/>
        </authorList>
    </citation>
    <scope>NUCLEOTIDE SEQUENCE</scope>
    <source>
        <strain evidence="13">17694</strain>
    </source>
</reference>
<keyword evidence="2 10" id="KW-0963">Cytoplasm</keyword>
<comment type="subcellular location">
    <subcellularLocation>
        <location evidence="10">Cytoplasm</location>
    </subcellularLocation>
</comment>
<dbReference type="InterPro" id="IPR029062">
    <property type="entry name" value="Class_I_gatase-like"/>
</dbReference>
<reference evidence="13" key="1">
    <citation type="journal article" date="2022" name="Res Sq">
        <title>Evolution of multicellular longitudinally dividing oral cavity symbionts (Neisseriaceae).</title>
        <authorList>
            <person name="Nyongesa S."/>
            <person name="Weber P."/>
            <person name="Bernet E."/>
            <person name="Pullido F."/>
            <person name="Nieckarz M."/>
            <person name="Delaby M."/>
            <person name="Nieves C."/>
            <person name="Viehboeck T."/>
            <person name="Krause N."/>
            <person name="Rivera-Millot A."/>
            <person name="Nakamura A."/>
            <person name="Vischer N."/>
            <person name="VanNieuwenhze M."/>
            <person name="Brun Y."/>
            <person name="Cava F."/>
            <person name="Bulgheresi S."/>
            <person name="Veyrier F."/>
        </authorList>
    </citation>
    <scope>NUCLEOTIDE SEQUENCE</scope>
    <source>
        <strain evidence="13">17694</strain>
    </source>
</reference>
<dbReference type="GO" id="GO:0004359">
    <property type="term" value="F:glutaminase activity"/>
    <property type="evidence" value="ECO:0007669"/>
    <property type="project" value="UniProtKB-EC"/>
</dbReference>
<feature type="active site" evidence="10 11">
    <location>
        <position position="194"/>
    </location>
</feature>
<name>A0A8T9MWA1_9NEIS</name>
<evidence type="ECO:0000256" key="7">
    <source>
        <dbReference type="ARBA" id="ARBA00023239"/>
    </source>
</evidence>
<evidence type="ECO:0000313" key="13">
    <source>
        <dbReference type="EMBL" id="UOP04462.1"/>
    </source>
</evidence>
<sequence length="214" mass="23619">MKIAIVDYGMGNLHSVLKSVQAAARLARTAADIALTDRPEALAAADKIVFPGQGAMPDCMAALQRNGLDEALSHALRHKPFFGICVGAQLLFERSEEGDTAGLGHFRGTVKRFAHGQRDPHGTRLKIPHMGWNSVRQTRPHPMFADIANGTRFYFVHSYHFAPAEPQTVAGESDYPDPFACIVARDNVFATQFHTEKSHDAGLLMLRNFLNWQP</sequence>
<dbReference type="PIRSF" id="PIRSF000495">
    <property type="entry name" value="Amidotransf_hisH"/>
    <property type="match status" value="1"/>
</dbReference>
<organism evidence="13 14">
    <name type="scientific">Conchiformibius kuhniae</name>
    <dbReference type="NCBI Taxonomy" id="211502"/>
    <lineage>
        <taxon>Bacteria</taxon>
        <taxon>Pseudomonadati</taxon>
        <taxon>Pseudomonadota</taxon>
        <taxon>Betaproteobacteria</taxon>
        <taxon>Neisseriales</taxon>
        <taxon>Neisseriaceae</taxon>
        <taxon>Conchiformibius</taxon>
    </lineage>
</organism>
<keyword evidence="4 10" id="KW-0378">Hydrolase</keyword>
<evidence type="ECO:0000256" key="1">
    <source>
        <dbReference type="ARBA" id="ARBA00005091"/>
    </source>
</evidence>
<keyword evidence="3 10" id="KW-0028">Amino-acid biosynthesis</keyword>
<evidence type="ECO:0000256" key="11">
    <source>
        <dbReference type="PIRSR" id="PIRSR000495-1"/>
    </source>
</evidence>
<dbReference type="Pfam" id="PF00117">
    <property type="entry name" value="GATase"/>
    <property type="match status" value="1"/>
</dbReference>
<dbReference type="PANTHER" id="PTHR42701:SF2">
    <property type="entry name" value="IMIDAZOLE GLYCEROL PHOSPHATE SYNTHASE SUBUNIT HISH 1"/>
    <property type="match status" value="1"/>
</dbReference>
<dbReference type="AlphaFoldDB" id="A0A8T9MWA1"/>
<dbReference type="SUPFAM" id="SSF52317">
    <property type="entry name" value="Class I glutamine amidotransferase-like"/>
    <property type="match status" value="1"/>
</dbReference>
<comment type="subunit">
    <text evidence="10">Heterodimer of HisH and HisF.</text>
</comment>
<dbReference type="EMBL" id="CP091521">
    <property type="protein sequence ID" value="UOP04462.1"/>
    <property type="molecule type" value="Genomic_DNA"/>
</dbReference>